<name>A0A1I0KBL2_9FIRM</name>
<dbReference type="GO" id="GO:0006310">
    <property type="term" value="P:DNA recombination"/>
    <property type="evidence" value="ECO:0007669"/>
    <property type="project" value="UniProtKB-KW"/>
</dbReference>
<dbReference type="Gene3D" id="1.10.443.10">
    <property type="entry name" value="Intergrase catalytic core"/>
    <property type="match status" value="1"/>
</dbReference>
<evidence type="ECO:0000313" key="3">
    <source>
        <dbReference type="EMBL" id="SEU20924.1"/>
    </source>
</evidence>
<dbReference type="InterPro" id="IPR013762">
    <property type="entry name" value="Integrase-like_cat_sf"/>
</dbReference>
<keyword evidence="1" id="KW-0233">DNA recombination</keyword>
<sequence>MDDRLTGIAINPHKWRRQFVTELLEKDVPLTLVADLAGHKNLNTTKDNYGNYNRNKAREAHRKFITG</sequence>
<evidence type="ECO:0000259" key="2">
    <source>
        <dbReference type="PROSITE" id="PS51898"/>
    </source>
</evidence>
<dbReference type="AlphaFoldDB" id="A0A1I0KBL2"/>
<keyword evidence="4" id="KW-1185">Reference proteome</keyword>
<dbReference type="InterPro" id="IPR011010">
    <property type="entry name" value="DNA_brk_join_enz"/>
</dbReference>
<dbReference type="Pfam" id="PF00589">
    <property type="entry name" value="Phage_integrase"/>
    <property type="match status" value="1"/>
</dbReference>
<dbReference type="InterPro" id="IPR002104">
    <property type="entry name" value="Integrase_catalytic"/>
</dbReference>
<feature type="domain" description="Tyr recombinase" evidence="2">
    <location>
        <begin position="1"/>
        <end position="62"/>
    </location>
</feature>
<proteinExistence type="predicted"/>
<dbReference type="GO" id="GO:0015074">
    <property type="term" value="P:DNA integration"/>
    <property type="evidence" value="ECO:0007669"/>
    <property type="project" value="InterPro"/>
</dbReference>
<protein>
    <submittedName>
        <fullName evidence="3">Phage integrase family protein</fullName>
    </submittedName>
</protein>
<dbReference type="PROSITE" id="PS51898">
    <property type="entry name" value="TYR_RECOMBINASE"/>
    <property type="match status" value="1"/>
</dbReference>
<dbReference type="Proteomes" id="UP000198508">
    <property type="component" value="Unassembled WGS sequence"/>
</dbReference>
<accession>A0A1I0KBL2</accession>
<dbReference type="STRING" id="460384.SAMN05216313_15720"/>
<dbReference type="EMBL" id="FOIM01000057">
    <property type="protein sequence ID" value="SEU20924.1"/>
    <property type="molecule type" value="Genomic_DNA"/>
</dbReference>
<dbReference type="GO" id="GO:0003677">
    <property type="term" value="F:DNA binding"/>
    <property type="evidence" value="ECO:0007669"/>
    <property type="project" value="InterPro"/>
</dbReference>
<evidence type="ECO:0000313" key="4">
    <source>
        <dbReference type="Proteomes" id="UP000198508"/>
    </source>
</evidence>
<gene>
    <name evidence="3" type="ORF">SAMN05216313_15720</name>
</gene>
<reference evidence="4" key="1">
    <citation type="submission" date="2016-10" db="EMBL/GenBank/DDBJ databases">
        <authorList>
            <person name="Varghese N."/>
            <person name="Submissions S."/>
        </authorList>
    </citation>
    <scope>NUCLEOTIDE SEQUENCE [LARGE SCALE GENOMIC DNA]</scope>
    <source>
        <strain evidence="4">NLAE-zl-G277</strain>
    </source>
</reference>
<dbReference type="RefSeq" id="WP_278336517.1">
    <property type="nucleotide sequence ID" value="NZ_FOIM01000057.1"/>
</dbReference>
<evidence type="ECO:0000256" key="1">
    <source>
        <dbReference type="ARBA" id="ARBA00023172"/>
    </source>
</evidence>
<dbReference type="SUPFAM" id="SSF56349">
    <property type="entry name" value="DNA breaking-rejoining enzymes"/>
    <property type="match status" value="1"/>
</dbReference>
<organism evidence="3 4">
    <name type="scientific">Enterocloster lavalensis</name>
    <dbReference type="NCBI Taxonomy" id="460384"/>
    <lineage>
        <taxon>Bacteria</taxon>
        <taxon>Bacillati</taxon>
        <taxon>Bacillota</taxon>
        <taxon>Clostridia</taxon>
        <taxon>Lachnospirales</taxon>
        <taxon>Lachnospiraceae</taxon>
        <taxon>Enterocloster</taxon>
    </lineage>
</organism>